<evidence type="ECO:0000256" key="5">
    <source>
        <dbReference type="SAM" id="SignalP"/>
    </source>
</evidence>
<accession>A0A9X2BMQ6</accession>
<dbReference type="InterPro" id="IPR001322">
    <property type="entry name" value="Lamin_tail_dom"/>
</dbReference>
<dbReference type="GO" id="GO:0016787">
    <property type="term" value="F:hydrolase activity"/>
    <property type="evidence" value="ECO:0007669"/>
    <property type="project" value="UniProtKB-KW"/>
</dbReference>
<dbReference type="PROSITE" id="PS50853">
    <property type="entry name" value="FN3"/>
    <property type="match status" value="1"/>
</dbReference>
<dbReference type="InterPro" id="IPR007346">
    <property type="entry name" value="Endonuclease-I"/>
</dbReference>
<dbReference type="Gene3D" id="2.60.40.10">
    <property type="entry name" value="Immunoglobulins"/>
    <property type="match status" value="1"/>
</dbReference>
<dbReference type="InterPro" id="IPR036116">
    <property type="entry name" value="FN3_sf"/>
</dbReference>
<dbReference type="Pfam" id="PF18962">
    <property type="entry name" value="Por_Secre_tail"/>
    <property type="match status" value="1"/>
</dbReference>
<dbReference type="CDD" id="cd00063">
    <property type="entry name" value="FN3"/>
    <property type="match status" value="1"/>
</dbReference>
<dbReference type="AlphaFoldDB" id="A0A9X2BMQ6"/>
<evidence type="ECO:0000256" key="4">
    <source>
        <dbReference type="ARBA" id="ARBA00022801"/>
    </source>
</evidence>
<feature type="domain" description="LTD" evidence="7">
    <location>
        <begin position="358"/>
        <end position="531"/>
    </location>
</feature>
<keyword evidence="8" id="KW-0255">Endonuclease</keyword>
<dbReference type="NCBIfam" id="TIGR04183">
    <property type="entry name" value="Por_Secre_tail"/>
    <property type="match status" value="1"/>
</dbReference>
<proteinExistence type="inferred from homology"/>
<protein>
    <submittedName>
        <fullName evidence="8">Endonuclease</fullName>
    </submittedName>
</protein>
<keyword evidence="9" id="KW-1185">Reference proteome</keyword>
<dbReference type="PANTHER" id="PTHR33607:SF2">
    <property type="entry name" value="ENDONUCLEASE-1"/>
    <property type="match status" value="1"/>
</dbReference>
<dbReference type="Pfam" id="PF00932">
    <property type="entry name" value="LTD"/>
    <property type="match status" value="1"/>
</dbReference>
<dbReference type="SUPFAM" id="SSF49265">
    <property type="entry name" value="Fibronectin type III"/>
    <property type="match status" value="1"/>
</dbReference>
<dbReference type="SMART" id="SM00060">
    <property type="entry name" value="FN3"/>
    <property type="match status" value="1"/>
</dbReference>
<dbReference type="InterPro" id="IPR044925">
    <property type="entry name" value="His-Me_finger_sf"/>
</dbReference>
<sequence length="615" mass="67133">MKQIYSLLFLLLFTTIFAQAPAGYYSSANGSGYTLKTQLYNIIKGHTVLSYGELYVTYETSDVDHSYENDGSVLDMYSENPTGIDPYNFSINATQRCGSSGYDNEGDCYNREHIIPQSVFNEQSPMVSDAHFITPTDGKVNGIRSNYPHSNVTVPTLVTQNGSKLGLSTTSGYSGLVFEPIDEFKGDIARMYFYFATRYENTIASYTYPMFNGSSKKAFTTSFLNQLLAWHNLDPVSDKEIERNNAIYARQNNRNPYIDHPEYVAAVWTTELPDTEAPTAVTDLTITALTSNSATLNWTAATDNVAVTGYDIYVDNVYKSTQNGLTSTITGLLPSTSYSFYIITRDDERNSSIASTTAIGTTTATPTGGSGATELFFSEYVEGSSFNKALEIANFTGADVNLAGYSIKKQSNGAGAWTTGFNLTGNLASGSVFVVVAPQIAVTCYSTANANLISNNQEAYNGDDPIGLFKDGVLIDIVGTFNGGTAKFGADVTLRRKPSIVAPNITFDKIGEWDIYGKDICDGIGSHSVTTLGTNTFESSNFNIYPNPSKGTIKIKFEDANEKHTIQIFTILGQKVYDKTLKNSPLSTVENLQTGIYFVKITNENTTVTKKIIVN</sequence>
<dbReference type="InterPro" id="IPR026444">
    <property type="entry name" value="Secre_tail"/>
</dbReference>
<evidence type="ECO:0000256" key="2">
    <source>
        <dbReference type="ARBA" id="ARBA00022722"/>
    </source>
</evidence>
<keyword evidence="4" id="KW-0378">Hydrolase</keyword>
<evidence type="ECO:0000256" key="1">
    <source>
        <dbReference type="ARBA" id="ARBA00006429"/>
    </source>
</evidence>
<evidence type="ECO:0000313" key="8">
    <source>
        <dbReference type="EMBL" id="MCK8143138.1"/>
    </source>
</evidence>
<comment type="similarity">
    <text evidence="1">Belongs to the EndA/NucM nuclease family.</text>
</comment>
<dbReference type="Pfam" id="PF04231">
    <property type="entry name" value="Endonuclease_1"/>
    <property type="match status" value="1"/>
</dbReference>
<keyword evidence="2" id="KW-0540">Nuclease</keyword>
<gene>
    <name evidence="8" type="ORF">MW871_14705</name>
</gene>
<dbReference type="GO" id="GO:0004519">
    <property type="term" value="F:endonuclease activity"/>
    <property type="evidence" value="ECO:0007669"/>
    <property type="project" value="UniProtKB-KW"/>
</dbReference>
<dbReference type="Pfam" id="PF00041">
    <property type="entry name" value="fn3"/>
    <property type="match status" value="1"/>
</dbReference>
<dbReference type="SUPFAM" id="SSF54060">
    <property type="entry name" value="His-Me finger endonucleases"/>
    <property type="match status" value="1"/>
</dbReference>
<dbReference type="Proteomes" id="UP001139260">
    <property type="component" value="Unassembled WGS sequence"/>
</dbReference>
<dbReference type="EMBL" id="JALNUB010000012">
    <property type="protein sequence ID" value="MCK8143138.1"/>
    <property type="molecule type" value="Genomic_DNA"/>
</dbReference>
<feature type="signal peptide" evidence="5">
    <location>
        <begin position="1"/>
        <end position="20"/>
    </location>
</feature>
<dbReference type="PROSITE" id="PS51841">
    <property type="entry name" value="LTD"/>
    <property type="match status" value="1"/>
</dbReference>
<feature type="chain" id="PRO_5040854302" evidence="5">
    <location>
        <begin position="21"/>
        <end position="615"/>
    </location>
</feature>
<evidence type="ECO:0000256" key="3">
    <source>
        <dbReference type="ARBA" id="ARBA00022729"/>
    </source>
</evidence>
<dbReference type="RefSeq" id="WP_248429165.1">
    <property type="nucleotide sequence ID" value="NZ_JALNUB010000012.1"/>
</dbReference>
<dbReference type="PANTHER" id="PTHR33607">
    <property type="entry name" value="ENDONUCLEASE-1"/>
    <property type="match status" value="1"/>
</dbReference>
<organism evidence="8 9">
    <name type="scientific">Flavobacterium pygoscelis</name>
    <dbReference type="NCBI Taxonomy" id="2893176"/>
    <lineage>
        <taxon>Bacteria</taxon>
        <taxon>Pseudomonadati</taxon>
        <taxon>Bacteroidota</taxon>
        <taxon>Flavobacteriia</taxon>
        <taxon>Flavobacteriales</taxon>
        <taxon>Flavobacteriaceae</taxon>
        <taxon>Flavobacterium</taxon>
    </lineage>
</organism>
<evidence type="ECO:0000259" key="7">
    <source>
        <dbReference type="PROSITE" id="PS51841"/>
    </source>
</evidence>
<keyword evidence="3 5" id="KW-0732">Signal</keyword>
<name>A0A9X2BMQ6_9FLAO</name>
<dbReference type="InterPro" id="IPR003961">
    <property type="entry name" value="FN3_dom"/>
</dbReference>
<feature type="domain" description="Fibronectin type-III" evidence="6">
    <location>
        <begin position="280"/>
        <end position="365"/>
    </location>
</feature>
<evidence type="ECO:0000259" key="6">
    <source>
        <dbReference type="PROSITE" id="PS50853"/>
    </source>
</evidence>
<comment type="caution">
    <text evidence="8">The sequence shown here is derived from an EMBL/GenBank/DDBJ whole genome shotgun (WGS) entry which is preliminary data.</text>
</comment>
<reference evidence="8" key="1">
    <citation type="submission" date="2022-04" db="EMBL/GenBank/DDBJ databases">
        <title>Flavobacterium pygoscelis sp. nov. isolated from Chinstrap chick (Pygoscelis antarcticus).</title>
        <authorList>
            <person name="Irgang R."/>
            <person name="Poblete-Morales M."/>
            <person name="Avendano-Herrera R."/>
        </authorList>
    </citation>
    <scope>NUCLEOTIDE SEQUENCE</scope>
    <source>
        <strain evidence="8">I-SCBP12n</strain>
    </source>
</reference>
<dbReference type="InterPro" id="IPR013783">
    <property type="entry name" value="Ig-like_fold"/>
</dbReference>
<evidence type="ECO:0000313" key="9">
    <source>
        <dbReference type="Proteomes" id="UP001139260"/>
    </source>
</evidence>